<dbReference type="PANTHER" id="PTHR13471:SF0">
    <property type="entry name" value="NUCLEAR EXOSOME REGULATOR NRDE2"/>
    <property type="match status" value="1"/>
</dbReference>
<evidence type="ECO:0000313" key="5">
    <source>
        <dbReference type="Proteomes" id="UP000053676"/>
    </source>
</evidence>
<dbReference type="PANTHER" id="PTHR13471">
    <property type="entry name" value="TETRATRICOPEPTIDE-LIKE HELICAL"/>
    <property type="match status" value="1"/>
</dbReference>
<protein>
    <submittedName>
        <fullName evidence="4">Uncharacterized protein</fullName>
    </submittedName>
</protein>
<dbReference type="Proteomes" id="UP000053676">
    <property type="component" value="Unassembled WGS sequence"/>
</dbReference>
<reference evidence="5" key="1">
    <citation type="journal article" date="2014" name="Nat. Genet.">
        <title>Genome of the human hookworm Necator americanus.</title>
        <authorList>
            <person name="Tang Y.T."/>
            <person name="Gao X."/>
            <person name="Rosa B.A."/>
            <person name="Abubucker S."/>
            <person name="Hallsworth-Pepin K."/>
            <person name="Martin J."/>
            <person name="Tyagi R."/>
            <person name="Heizer E."/>
            <person name="Zhang X."/>
            <person name="Bhonagiri-Palsikar V."/>
            <person name="Minx P."/>
            <person name="Warren W.C."/>
            <person name="Wang Q."/>
            <person name="Zhan B."/>
            <person name="Hotez P.J."/>
            <person name="Sternberg P.W."/>
            <person name="Dougall A."/>
            <person name="Gaze S.T."/>
            <person name="Mulvenna J."/>
            <person name="Sotillo J."/>
            <person name="Ranganathan S."/>
            <person name="Rabelo E.M."/>
            <person name="Wilson R.K."/>
            <person name="Felgner P.L."/>
            <person name="Bethony J."/>
            <person name="Hawdon J.M."/>
            <person name="Gasser R.B."/>
            <person name="Loukas A."/>
            <person name="Mitreva M."/>
        </authorList>
    </citation>
    <scope>NUCLEOTIDE SEQUENCE [LARGE SCALE GENOMIC DNA]</scope>
</reference>
<dbReference type="OrthoDB" id="5816204at2759"/>
<dbReference type="STRING" id="51031.W2SLW5"/>
<dbReference type="AlphaFoldDB" id="W2SLW5"/>
<keyword evidence="3" id="KW-0539">Nucleus</keyword>
<sequence>MECGYTNRAIASIQATIEYNFLVPDSLVNASEEKRKEVFANFWNSGVPRFGDDGSCGG</sequence>
<dbReference type="GO" id="GO:0071013">
    <property type="term" value="C:catalytic step 2 spliceosome"/>
    <property type="evidence" value="ECO:0007669"/>
    <property type="project" value="TreeGrafter"/>
</dbReference>
<dbReference type="KEGG" id="nai:NECAME_15053"/>
<comment type="similarity">
    <text evidence="2">Belongs to the NRDE2 family.</text>
</comment>
<gene>
    <name evidence="4" type="ORF">NECAME_15053</name>
</gene>
<dbReference type="GO" id="GO:1902369">
    <property type="term" value="P:negative regulation of RNA catabolic process"/>
    <property type="evidence" value="ECO:0007669"/>
    <property type="project" value="TreeGrafter"/>
</dbReference>
<evidence type="ECO:0000256" key="3">
    <source>
        <dbReference type="ARBA" id="ARBA00023242"/>
    </source>
</evidence>
<dbReference type="EMBL" id="KI669039">
    <property type="protein sequence ID" value="ETN69841.1"/>
    <property type="molecule type" value="Genomic_DNA"/>
</dbReference>
<name>W2SLW5_NECAM</name>
<accession>W2SLW5</accession>
<dbReference type="GO" id="GO:0031048">
    <property type="term" value="P:regulatory ncRNA-mediated heterochromatin formation"/>
    <property type="evidence" value="ECO:0007669"/>
    <property type="project" value="TreeGrafter"/>
</dbReference>
<keyword evidence="5" id="KW-1185">Reference proteome</keyword>
<comment type="subcellular location">
    <subcellularLocation>
        <location evidence="1">Nucleus</location>
    </subcellularLocation>
</comment>
<evidence type="ECO:0000256" key="1">
    <source>
        <dbReference type="ARBA" id="ARBA00004123"/>
    </source>
</evidence>
<evidence type="ECO:0000313" key="4">
    <source>
        <dbReference type="EMBL" id="ETN69841.1"/>
    </source>
</evidence>
<dbReference type="InterPro" id="IPR013633">
    <property type="entry name" value="NRDE-2"/>
</dbReference>
<dbReference type="Pfam" id="PF08424">
    <property type="entry name" value="NRDE-2"/>
    <property type="match status" value="1"/>
</dbReference>
<organism evidence="4 5">
    <name type="scientific">Necator americanus</name>
    <name type="common">Human hookworm</name>
    <dbReference type="NCBI Taxonomy" id="51031"/>
    <lineage>
        <taxon>Eukaryota</taxon>
        <taxon>Metazoa</taxon>
        <taxon>Ecdysozoa</taxon>
        <taxon>Nematoda</taxon>
        <taxon>Chromadorea</taxon>
        <taxon>Rhabditida</taxon>
        <taxon>Rhabditina</taxon>
        <taxon>Rhabditomorpha</taxon>
        <taxon>Strongyloidea</taxon>
        <taxon>Ancylostomatidae</taxon>
        <taxon>Bunostominae</taxon>
        <taxon>Necator</taxon>
    </lineage>
</organism>
<evidence type="ECO:0000256" key="2">
    <source>
        <dbReference type="ARBA" id="ARBA00009265"/>
    </source>
</evidence>
<proteinExistence type="inferred from homology"/>